<dbReference type="Pfam" id="PF13515">
    <property type="entry name" value="FUSC_2"/>
    <property type="match status" value="1"/>
</dbReference>
<name>A0A1L7IA19_9FLAO</name>
<dbReference type="EMBL" id="CP016359">
    <property type="protein sequence ID" value="APU69942.1"/>
    <property type="molecule type" value="Genomic_DNA"/>
</dbReference>
<dbReference type="InterPro" id="IPR032692">
    <property type="entry name" value="YccS_N"/>
</dbReference>
<sequence>MNIPWTKYRDEFSKFIRSTDFSKAVVLSIAMVIPIFVFSEIGLKEWGISMAVGCLLSSPSDITGTFKHKVVGVVIAAILGAVSFLIGRYAEFSIYSTIPMLLVMIFSISYLSVYGFRASLVSFSGLLAVVISFAGIQSGIAIWHKALLILAGGLWYLSLSILWYFIKPKRAIEQQIAETMELTAQYLRTRADFLRSGTFSEDLQKELFRLQEELNEHHESLRELLIQSRSHSGGSGYMRKRLLIFIDLVDILELAMSHPIDYQKMHETLGKHAEILEEFAAFSRKLALHLEGISLAVYKNKPLPENKIQQYQASVSENLDNFRNRLDITTEREAVLALRNLFDYQQRQARKIMNIDRVLRNLKDQRKLKLKEKEVRDFLTPQDYSWKVLSNNFNFDSAIFRHSIRMSLVVVIGYLIGVYFSVQNAYWILLTIIVIMRPNYGLTKQRTKNRIIGTLIGGVIAVGVVFLTSNPTVYAILGILSLTMAFSLIQKNYTTAATFITLSIIFIYALLQPEVLKVIQYRVLDTIVGAALAAAGNFFLWPKWEAQTLEDFVNSSIEANYECFLEIDKYYHDKETLPTSYKLARKKAFLEMGNLSGAFQRMTQEPRSQQENPGLIFEITVLNQTFLSALASLGTYIRNHPTTKPSAYFETTSRTIQQNLKNCQKVLEDQEIQAISEEDFREASEKLEEKFQELSRKRDEEIRAGKEQIDRDFRLQLQEARLVTDQLLWLRELSGKLLLNIQKLKQS</sequence>
<dbReference type="Pfam" id="PF12805">
    <property type="entry name" value="FUSC-like"/>
    <property type="match status" value="1"/>
</dbReference>
<reference evidence="7 8" key="1">
    <citation type="submission" date="2016-07" db="EMBL/GenBank/DDBJ databases">
        <title>Multi-omics approach to identify versatile polysaccharide utilization systems of a marine flavobacterium Gramella flava.</title>
        <authorList>
            <person name="Tang K."/>
        </authorList>
    </citation>
    <scope>NUCLEOTIDE SEQUENCE [LARGE SCALE GENOMIC DNA]</scope>
    <source>
        <strain evidence="7 8">JLT2011</strain>
    </source>
</reference>
<dbReference type="Proteomes" id="UP000186230">
    <property type="component" value="Chromosome"/>
</dbReference>
<protein>
    <submittedName>
        <fullName evidence="7">Putative membrane protein</fullName>
    </submittedName>
</protein>
<accession>A0A1L7IA19</accession>
<gene>
    <name evidence="7" type="ORF">GRFL_3218</name>
</gene>
<evidence type="ECO:0000256" key="2">
    <source>
        <dbReference type="ARBA" id="ARBA00022475"/>
    </source>
</evidence>
<dbReference type="PANTHER" id="PTHR30509">
    <property type="entry name" value="P-HYDROXYBENZOIC ACID EFFLUX PUMP SUBUNIT-RELATED"/>
    <property type="match status" value="1"/>
</dbReference>
<dbReference type="PANTHER" id="PTHR30509:SF8">
    <property type="entry name" value="INNER MEMBRANE PROTEIN YCCS"/>
    <property type="match status" value="1"/>
</dbReference>
<comment type="subcellular location">
    <subcellularLocation>
        <location evidence="1">Cell membrane</location>
        <topology evidence="1">Multi-pass membrane protein</topology>
    </subcellularLocation>
</comment>
<dbReference type="InterPro" id="IPR035899">
    <property type="entry name" value="DBL_dom_sf"/>
</dbReference>
<organism evidence="7 8">
    <name type="scientific">Christiangramia flava JLT2011</name>
    <dbReference type="NCBI Taxonomy" id="1229726"/>
    <lineage>
        <taxon>Bacteria</taxon>
        <taxon>Pseudomonadati</taxon>
        <taxon>Bacteroidota</taxon>
        <taxon>Flavobacteriia</taxon>
        <taxon>Flavobacteriales</taxon>
        <taxon>Flavobacteriaceae</taxon>
        <taxon>Christiangramia</taxon>
    </lineage>
</organism>
<proteinExistence type="inferred from homology"/>
<keyword evidence="8" id="KW-1185">Reference proteome</keyword>
<evidence type="ECO:0000256" key="5">
    <source>
        <dbReference type="ARBA" id="ARBA00023136"/>
    </source>
</evidence>
<evidence type="ECO:0000256" key="1">
    <source>
        <dbReference type="ARBA" id="ARBA00004651"/>
    </source>
</evidence>
<keyword evidence="5" id="KW-0472">Membrane</keyword>
<dbReference type="RefSeq" id="WP_236995817.1">
    <property type="nucleotide sequence ID" value="NZ_AMRU01000004.1"/>
</dbReference>
<comment type="similarity">
    <text evidence="6">Belongs to the YccS/YhfK family.</text>
</comment>
<evidence type="ECO:0000256" key="3">
    <source>
        <dbReference type="ARBA" id="ARBA00022692"/>
    </source>
</evidence>
<evidence type="ECO:0000313" key="8">
    <source>
        <dbReference type="Proteomes" id="UP000186230"/>
    </source>
</evidence>
<dbReference type="GO" id="GO:0005886">
    <property type="term" value="C:plasma membrane"/>
    <property type="evidence" value="ECO:0007669"/>
    <property type="project" value="UniProtKB-SubCell"/>
</dbReference>
<dbReference type="AlphaFoldDB" id="A0A1L7IA19"/>
<dbReference type="KEGG" id="gfl:GRFL_3218"/>
<keyword evidence="2" id="KW-1003">Cell membrane</keyword>
<evidence type="ECO:0000313" key="7">
    <source>
        <dbReference type="EMBL" id="APU69942.1"/>
    </source>
</evidence>
<keyword evidence="4" id="KW-1133">Transmembrane helix</keyword>
<keyword evidence="3" id="KW-0812">Transmembrane</keyword>
<dbReference type="InterPro" id="IPR049453">
    <property type="entry name" value="Memb_transporter_dom"/>
</dbReference>
<dbReference type="SUPFAM" id="SSF48065">
    <property type="entry name" value="DBL homology domain (DH-domain)"/>
    <property type="match status" value="1"/>
</dbReference>
<dbReference type="STRING" id="1229726.GRFL_3218"/>
<evidence type="ECO:0000256" key="6">
    <source>
        <dbReference type="ARBA" id="ARBA00043993"/>
    </source>
</evidence>
<evidence type="ECO:0000256" key="4">
    <source>
        <dbReference type="ARBA" id="ARBA00022989"/>
    </source>
</evidence>